<evidence type="ECO:0000313" key="2">
    <source>
        <dbReference type="EMBL" id="VTZ52595.1"/>
    </source>
</evidence>
<feature type="compositionally biased region" description="Basic and acidic residues" evidence="1">
    <location>
        <begin position="12"/>
        <end position="22"/>
    </location>
</feature>
<accession>A0A8B6MCX7</accession>
<evidence type="ECO:0000313" key="3">
    <source>
        <dbReference type="Proteomes" id="UP000485880"/>
    </source>
</evidence>
<feature type="region of interest" description="Disordered" evidence="1">
    <location>
        <begin position="1"/>
        <end position="22"/>
    </location>
</feature>
<dbReference type="Proteomes" id="UP000485880">
    <property type="component" value="Unassembled WGS sequence"/>
</dbReference>
<evidence type="ECO:0000256" key="1">
    <source>
        <dbReference type="SAM" id="MobiDB-lite"/>
    </source>
</evidence>
<protein>
    <submittedName>
        <fullName evidence="2">Uncharacterized protein</fullName>
    </submittedName>
</protein>
<proteinExistence type="predicted"/>
<gene>
    <name evidence="2" type="ORF">MPC4_90070</name>
</gene>
<reference evidence="2 3" key="1">
    <citation type="submission" date="2019-05" db="EMBL/GenBank/DDBJ databases">
        <authorList>
            <person name="Farhan Ul Haque M."/>
        </authorList>
    </citation>
    <scope>NUCLEOTIDE SEQUENCE [LARGE SCALE GENOMIC DNA]</scope>
    <source>
        <strain evidence="2">2</strain>
    </source>
</reference>
<dbReference type="AlphaFoldDB" id="A0A8B6MCX7"/>
<sequence>MEPCGLKPSGQGDREAIASKQTGDAERALALLSGRRLRPFLTMRAEPPGGVCPDEYVRARLR</sequence>
<dbReference type="EMBL" id="CABFMQ020000153">
    <property type="protein sequence ID" value="VTZ52595.1"/>
    <property type="molecule type" value="Genomic_DNA"/>
</dbReference>
<name>A0A8B6MCX7_METTU</name>
<comment type="caution">
    <text evidence="2">The sequence shown here is derived from an EMBL/GenBank/DDBJ whole genome shotgun (WGS) entry which is preliminary data.</text>
</comment>
<keyword evidence="3" id="KW-1185">Reference proteome</keyword>
<organism evidence="2 3">
    <name type="scientific">Methylocella tundrae</name>
    <dbReference type="NCBI Taxonomy" id="227605"/>
    <lineage>
        <taxon>Bacteria</taxon>
        <taxon>Pseudomonadati</taxon>
        <taxon>Pseudomonadota</taxon>
        <taxon>Alphaproteobacteria</taxon>
        <taxon>Hyphomicrobiales</taxon>
        <taxon>Beijerinckiaceae</taxon>
        <taxon>Methylocella</taxon>
    </lineage>
</organism>